<dbReference type="EMBL" id="LNZB01000015">
    <property type="protein sequence ID" value="KTD82190.1"/>
    <property type="molecule type" value="Genomic_DNA"/>
</dbReference>
<organism evidence="2 3">
    <name type="scientific">Legionella waltersii</name>
    <dbReference type="NCBI Taxonomy" id="66969"/>
    <lineage>
        <taxon>Bacteria</taxon>
        <taxon>Pseudomonadati</taxon>
        <taxon>Pseudomonadota</taxon>
        <taxon>Gammaproteobacteria</taxon>
        <taxon>Legionellales</taxon>
        <taxon>Legionellaceae</taxon>
        <taxon>Legionella</taxon>
    </lineage>
</organism>
<dbReference type="STRING" id="66969.Lwal_0667"/>
<comment type="caution">
    <text evidence="2">The sequence shown here is derived from an EMBL/GenBank/DDBJ whole genome shotgun (WGS) entry which is preliminary data.</text>
</comment>
<feature type="region of interest" description="Disordered" evidence="1">
    <location>
        <begin position="47"/>
        <end position="109"/>
    </location>
</feature>
<accession>A0A0W1ALM8</accession>
<keyword evidence="3" id="KW-1185">Reference proteome</keyword>
<dbReference type="RefSeq" id="WP_058479501.1">
    <property type="nucleotide sequence ID" value="NZ_CAAAIQ010000021.1"/>
</dbReference>
<dbReference type="EC" id="2.7.7.19" evidence="2"/>
<dbReference type="OrthoDB" id="5641182at2"/>
<dbReference type="AlphaFoldDB" id="A0A0W1ALM8"/>
<keyword evidence="2" id="KW-0808">Transferase</keyword>
<evidence type="ECO:0000313" key="2">
    <source>
        <dbReference type="EMBL" id="KTD82190.1"/>
    </source>
</evidence>
<sequence>MYNYFLAGKQFVVNLFKYIYNWYSQSNQTTAVTEEDCSTEVAAENLHQKTDNLDESISEPSEKLPASGKKHRKKRRSKNKKSKQINKSQSQKKETMQQVSPDQEEHTSLETASGTLIAIETPVNASQKIESIAHITPEQSEDKPTESSHIELKVQVEKAVGQRTKPSEIIAKEKLTARVDTTDDATEVQVPQDLSSQVLPSQGLQGLFAPQYNLPVNNGDCSIERFRFPPSLLETVDNIREEFPDARLFLTGAAPANLIDHIKPNDYDILIIGANSKDLLQYLRKQQFQAELRGIKYPVVFAKVDEEVSIDFSVNENLQRDPINIVLMRDYMRRDLNLNALYLEFTEGGQFSVFSFIRSLTLKQQKIIQTIAHPYFSFSIDPSRLFRLLKSMLENPRYKLSAEIENTLIHLGTPALNGSSLMMNLFTLYVEQDPGNRGRLNQCIRKVFNRYSYEEINEGLEKLGLLKLLTNNSLSAAQQACKKIPKVSLEHKFVYWILANSLQHAENTKSRQLIPMKPLLAFNQSENALFSFTNAHILQKPPRLHVYTPSILELISSFHLDPDKEAIWRPK</sequence>
<dbReference type="SUPFAM" id="SSF81301">
    <property type="entry name" value="Nucleotidyltransferase"/>
    <property type="match status" value="1"/>
</dbReference>
<keyword evidence="2" id="KW-0548">Nucleotidyltransferase</keyword>
<evidence type="ECO:0000313" key="3">
    <source>
        <dbReference type="Proteomes" id="UP000054729"/>
    </source>
</evidence>
<dbReference type="Gene3D" id="3.30.460.10">
    <property type="entry name" value="Beta Polymerase, domain 2"/>
    <property type="match status" value="1"/>
</dbReference>
<feature type="compositionally biased region" description="Basic residues" evidence="1">
    <location>
        <begin position="68"/>
        <end position="84"/>
    </location>
</feature>
<reference evidence="2 3" key="1">
    <citation type="submission" date="2015-11" db="EMBL/GenBank/DDBJ databases">
        <title>Genomic analysis of 38 Legionella species identifies large and diverse effector repertoires.</title>
        <authorList>
            <person name="Burstein D."/>
            <person name="Amaro F."/>
            <person name="Zusman T."/>
            <person name="Lifshitz Z."/>
            <person name="Cohen O."/>
            <person name="Gilbert J.A."/>
            <person name="Pupko T."/>
            <person name="Shuman H.A."/>
            <person name="Segal G."/>
        </authorList>
    </citation>
    <scope>NUCLEOTIDE SEQUENCE [LARGE SCALE GENOMIC DNA]</scope>
    <source>
        <strain evidence="2 3">ATCC 51914</strain>
    </source>
</reference>
<proteinExistence type="predicted"/>
<protein>
    <submittedName>
        <fullName evidence="2">Poly(A) polymerase I</fullName>
        <ecNumber evidence="2">2.7.7.19</ecNumber>
    </submittedName>
</protein>
<dbReference type="PATRIC" id="fig|66969.6.peg.727"/>
<name>A0A0W1ALM8_9GAMM</name>
<dbReference type="InterPro" id="IPR043519">
    <property type="entry name" value="NT_sf"/>
</dbReference>
<dbReference type="Proteomes" id="UP000054729">
    <property type="component" value="Unassembled WGS sequence"/>
</dbReference>
<dbReference type="GO" id="GO:1990817">
    <property type="term" value="F:poly(A) RNA polymerase activity"/>
    <property type="evidence" value="ECO:0007669"/>
    <property type="project" value="UniProtKB-EC"/>
</dbReference>
<evidence type="ECO:0000256" key="1">
    <source>
        <dbReference type="SAM" id="MobiDB-lite"/>
    </source>
</evidence>
<gene>
    <name evidence="2" type="primary">pcnB</name>
    <name evidence="2" type="ORF">Lwal_0667</name>
</gene>